<proteinExistence type="predicted"/>
<feature type="compositionally biased region" description="Basic and acidic residues" evidence="1">
    <location>
        <begin position="27"/>
        <end position="46"/>
    </location>
</feature>
<gene>
    <name evidence="2" type="ORF">Sjap_000922</name>
</gene>
<comment type="caution">
    <text evidence="2">The sequence shown here is derived from an EMBL/GenBank/DDBJ whole genome shotgun (WGS) entry which is preliminary data.</text>
</comment>
<name>A0AAP0PR74_9MAGN</name>
<keyword evidence="3" id="KW-1185">Reference proteome</keyword>
<sequence>MDESGVVRRSIKKRSRKGRMVGDDGEVDNRYGSRETEREAKMEQKKPVGRPIGADAEMAEGRQSSGSWRELSKAE</sequence>
<organism evidence="2 3">
    <name type="scientific">Stephania japonica</name>
    <dbReference type="NCBI Taxonomy" id="461633"/>
    <lineage>
        <taxon>Eukaryota</taxon>
        <taxon>Viridiplantae</taxon>
        <taxon>Streptophyta</taxon>
        <taxon>Embryophyta</taxon>
        <taxon>Tracheophyta</taxon>
        <taxon>Spermatophyta</taxon>
        <taxon>Magnoliopsida</taxon>
        <taxon>Ranunculales</taxon>
        <taxon>Menispermaceae</taxon>
        <taxon>Menispermoideae</taxon>
        <taxon>Cissampelideae</taxon>
        <taxon>Stephania</taxon>
    </lineage>
</organism>
<reference evidence="2 3" key="1">
    <citation type="submission" date="2024-01" db="EMBL/GenBank/DDBJ databases">
        <title>Genome assemblies of Stephania.</title>
        <authorList>
            <person name="Yang L."/>
        </authorList>
    </citation>
    <scope>NUCLEOTIDE SEQUENCE [LARGE SCALE GENOMIC DNA]</scope>
    <source>
        <strain evidence="2">QJT</strain>
        <tissue evidence="2">Leaf</tissue>
    </source>
</reference>
<dbReference type="Proteomes" id="UP001417504">
    <property type="component" value="Unassembled WGS sequence"/>
</dbReference>
<evidence type="ECO:0000313" key="3">
    <source>
        <dbReference type="Proteomes" id="UP001417504"/>
    </source>
</evidence>
<protein>
    <submittedName>
        <fullName evidence="2">Uncharacterized protein</fullName>
    </submittedName>
</protein>
<dbReference type="AlphaFoldDB" id="A0AAP0PR74"/>
<accession>A0AAP0PR74</accession>
<feature type="compositionally biased region" description="Basic residues" evidence="1">
    <location>
        <begin position="9"/>
        <end position="19"/>
    </location>
</feature>
<feature type="region of interest" description="Disordered" evidence="1">
    <location>
        <begin position="1"/>
        <end position="75"/>
    </location>
</feature>
<evidence type="ECO:0000313" key="2">
    <source>
        <dbReference type="EMBL" id="KAK9153442.1"/>
    </source>
</evidence>
<evidence type="ECO:0000256" key="1">
    <source>
        <dbReference type="SAM" id="MobiDB-lite"/>
    </source>
</evidence>
<dbReference type="EMBL" id="JBBNAE010000001">
    <property type="protein sequence ID" value="KAK9153442.1"/>
    <property type="molecule type" value="Genomic_DNA"/>
</dbReference>